<dbReference type="InterPro" id="IPR013087">
    <property type="entry name" value="Znf_C2H2_type"/>
</dbReference>
<evidence type="ECO:0000313" key="3">
    <source>
        <dbReference type="Proteomes" id="UP000504635"/>
    </source>
</evidence>
<dbReference type="Pfam" id="PF00096">
    <property type="entry name" value="zf-C2H2"/>
    <property type="match status" value="2"/>
</dbReference>
<accession>A0A6J2YR87</accession>
<dbReference type="GeneID" id="115889839"/>
<reference evidence="4" key="1">
    <citation type="submission" date="2025-08" db="UniProtKB">
        <authorList>
            <consortium name="RefSeq"/>
        </authorList>
    </citation>
    <scope>IDENTIFICATION</scope>
    <source>
        <tissue evidence="4">Gonads</tissue>
    </source>
</reference>
<keyword evidence="1" id="KW-0863">Zinc-finger</keyword>
<dbReference type="Gene3D" id="3.30.160.60">
    <property type="entry name" value="Classic Zinc Finger"/>
    <property type="match status" value="2"/>
</dbReference>
<dbReference type="SUPFAM" id="SSF57667">
    <property type="entry name" value="beta-beta-alpha zinc fingers"/>
    <property type="match status" value="2"/>
</dbReference>
<evidence type="ECO:0000256" key="1">
    <source>
        <dbReference type="PROSITE-ProRule" id="PRU00042"/>
    </source>
</evidence>
<evidence type="ECO:0000259" key="2">
    <source>
        <dbReference type="PROSITE" id="PS50157"/>
    </source>
</evidence>
<proteinExistence type="predicted"/>
<dbReference type="PROSITE" id="PS50157">
    <property type="entry name" value="ZINC_FINGER_C2H2_2"/>
    <property type="match status" value="1"/>
</dbReference>
<organism evidence="3 4">
    <name type="scientific">Sitophilus oryzae</name>
    <name type="common">Rice weevil</name>
    <name type="synonym">Curculio oryzae</name>
    <dbReference type="NCBI Taxonomy" id="7048"/>
    <lineage>
        <taxon>Eukaryota</taxon>
        <taxon>Metazoa</taxon>
        <taxon>Ecdysozoa</taxon>
        <taxon>Arthropoda</taxon>
        <taxon>Hexapoda</taxon>
        <taxon>Insecta</taxon>
        <taxon>Pterygota</taxon>
        <taxon>Neoptera</taxon>
        <taxon>Endopterygota</taxon>
        <taxon>Coleoptera</taxon>
        <taxon>Polyphaga</taxon>
        <taxon>Cucujiformia</taxon>
        <taxon>Curculionidae</taxon>
        <taxon>Dryophthorinae</taxon>
        <taxon>Sitophilus</taxon>
    </lineage>
</organism>
<dbReference type="Proteomes" id="UP000504635">
    <property type="component" value="Unplaced"/>
</dbReference>
<dbReference type="SMART" id="SM00355">
    <property type="entry name" value="ZnF_C2H2"/>
    <property type="match status" value="2"/>
</dbReference>
<dbReference type="RefSeq" id="XP_030765776.1">
    <property type="nucleotide sequence ID" value="XM_030909916.1"/>
</dbReference>
<keyword evidence="1" id="KW-0479">Metal-binding</keyword>
<dbReference type="InterPro" id="IPR036236">
    <property type="entry name" value="Znf_C2H2_sf"/>
</dbReference>
<dbReference type="AlphaFoldDB" id="A0A6J2YR87"/>
<keyword evidence="1" id="KW-0862">Zinc</keyword>
<dbReference type="KEGG" id="soy:115889839"/>
<feature type="domain" description="C2H2-type" evidence="2">
    <location>
        <begin position="19"/>
        <end position="42"/>
    </location>
</feature>
<dbReference type="GO" id="GO:0008270">
    <property type="term" value="F:zinc ion binding"/>
    <property type="evidence" value="ECO:0007669"/>
    <property type="project" value="UniProtKB-KW"/>
</dbReference>
<dbReference type="OrthoDB" id="3437960at2759"/>
<sequence length="114" mass="13913">MRCFRRHRRECGREEQFQFQCPYCSRTSNRKGNLKMHITTVHWKKVVKQEDTTKFGKRYSCHCGRSYKNPESLCRHRRECGRDKPYQCPHCHHRSHRSDNLKRHIALHFIGRNS</sequence>
<name>A0A6J2YR87_SITOR</name>
<gene>
    <name evidence="4" type="primary">LOC115889839</name>
</gene>
<evidence type="ECO:0000313" key="4">
    <source>
        <dbReference type="RefSeq" id="XP_030765776.1"/>
    </source>
</evidence>
<dbReference type="InParanoid" id="A0A6J2YR87"/>
<protein>
    <submittedName>
        <fullName evidence="4">Zinc finger protein 555-like</fullName>
    </submittedName>
</protein>
<keyword evidence="3" id="KW-1185">Reference proteome</keyword>
<dbReference type="Pfam" id="PF13909">
    <property type="entry name" value="zf-H2C2_5"/>
    <property type="match status" value="1"/>
</dbReference>